<comment type="similarity">
    <text evidence="1">Belongs to the UDP-glycosyltransferase family.</text>
</comment>
<evidence type="ECO:0000256" key="1">
    <source>
        <dbReference type="ARBA" id="ARBA00009995"/>
    </source>
</evidence>
<dbReference type="SUPFAM" id="SSF53756">
    <property type="entry name" value="UDP-Glycosyltransferase/glycogen phosphorylase"/>
    <property type="match status" value="1"/>
</dbReference>
<sequence>MNPRNNHRLILFPHPFQGHMNSMFQLGQILYARGFSITIVHTNFNVPDPSSHPHFAFRSIADGIDQSEASTLGTRGLIALLDVRCAVPFEECLREMVSSQGGDAAPIACLIADSLFSFTCSVAQRLKVHALVLRTGGAVYLYVATIFPVLKEKGYIPVLGPLATDPYPPVLRQCTRLEGSVWCFISNANVTI</sequence>
<dbReference type="InParanoid" id="A0A059BHA7"/>
<evidence type="ECO:0000313" key="3">
    <source>
        <dbReference type="EMBL" id="KCW65617.1"/>
    </source>
</evidence>
<name>A0A059BHA7_EUCGR</name>
<dbReference type="OMA" id="TATHRVC"/>
<dbReference type="STRING" id="71139.A0A059BHA7"/>
<reference evidence="3" key="1">
    <citation type="submission" date="2013-07" db="EMBL/GenBank/DDBJ databases">
        <title>The genome of Eucalyptus grandis.</title>
        <authorList>
            <person name="Schmutz J."/>
            <person name="Hayes R."/>
            <person name="Myburg A."/>
            <person name="Tuskan G."/>
            <person name="Grattapaglia D."/>
            <person name="Rokhsar D.S."/>
        </authorList>
    </citation>
    <scope>NUCLEOTIDE SEQUENCE</scope>
    <source>
        <tissue evidence="3">Leaf extractions</tissue>
    </source>
</reference>
<keyword evidence="2" id="KW-0808">Transferase</keyword>
<evidence type="ECO:0000256" key="2">
    <source>
        <dbReference type="ARBA" id="ARBA00022676"/>
    </source>
</evidence>
<dbReference type="GO" id="GO:0016757">
    <property type="term" value="F:glycosyltransferase activity"/>
    <property type="evidence" value="ECO:0007669"/>
    <property type="project" value="UniProtKB-KW"/>
</dbReference>
<dbReference type="Gramene" id="KCW65617">
    <property type="protein sequence ID" value="KCW65617"/>
    <property type="gene ID" value="EUGRSUZ_G03008"/>
</dbReference>
<keyword evidence="2" id="KW-0328">Glycosyltransferase</keyword>
<dbReference type="eggNOG" id="KOG1192">
    <property type="taxonomic scope" value="Eukaryota"/>
</dbReference>
<dbReference type="EMBL" id="KK198759">
    <property type="protein sequence ID" value="KCW65617.1"/>
    <property type="molecule type" value="Genomic_DNA"/>
</dbReference>
<gene>
    <name evidence="3" type="ORF">EUGRSUZ_G03008</name>
</gene>
<organism evidence="3">
    <name type="scientific">Eucalyptus grandis</name>
    <name type="common">Flooded gum</name>
    <dbReference type="NCBI Taxonomy" id="71139"/>
    <lineage>
        <taxon>Eukaryota</taxon>
        <taxon>Viridiplantae</taxon>
        <taxon>Streptophyta</taxon>
        <taxon>Embryophyta</taxon>
        <taxon>Tracheophyta</taxon>
        <taxon>Spermatophyta</taxon>
        <taxon>Magnoliopsida</taxon>
        <taxon>eudicotyledons</taxon>
        <taxon>Gunneridae</taxon>
        <taxon>Pentapetalae</taxon>
        <taxon>rosids</taxon>
        <taxon>malvids</taxon>
        <taxon>Myrtales</taxon>
        <taxon>Myrtaceae</taxon>
        <taxon>Myrtoideae</taxon>
        <taxon>Eucalypteae</taxon>
        <taxon>Eucalyptus</taxon>
    </lineage>
</organism>
<protein>
    <submittedName>
        <fullName evidence="3">Uncharacterized protein</fullName>
    </submittedName>
</protein>
<proteinExistence type="inferred from homology"/>
<dbReference type="AlphaFoldDB" id="A0A059BHA7"/>
<dbReference type="PANTHER" id="PTHR11926:SF1374">
    <property type="entry name" value="UDP-GLYCOSYLTRANSFERASE 76F1-RELATED"/>
    <property type="match status" value="1"/>
</dbReference>
<dbReference type="Gene3D" id="3.40.50.2000">
    <property type="entry name" value="Glycogen Phosphorylase B"/>
    <property type="match status" value="1"/>
</dbReference>
<dbReference type="PANTHER" id="PTHR11926">
    <property type="entry name" value="GLUCOSYL/GLUCURONOSYL TRANSFERASES"/>
    <property type="match status" value="1"/>
</dbReference>
<accession>A0A059BHA7</accession>